<evidence type="ECO:0000256" key="4">
    <source>
        <dbReference type="PROSITE-ProRule" id="PRU00182"/>
    </source>
</evidence>
<comment type="caution">
    <text evidence="7">The sequence shown here is derived from an EMBL/GenBank/DDBJ whole genome shotgun (WGS) entry which is preliminary data.</text>
</comment>
<evidence type="ECO:0000313" key="7">
    <source>
        <dbReference type="EMBL" id="MFD2256624.1"/>
    </source>
</evidence>
<dbReference type="Gene3D" id="3.30.70.1560">
    <property type="entry name" value="Alpha-L RNA-binding motif"/>
    <property type="match status" value="1"/>
</dbReference>
<organism evidence="7 8">
    <name type="scientific">Luteolibacter algae</name>
    <dbReference type="NCBI Taxonomy" id="454151"/>
    <lineage>
        <taxon>Bacteria</taxon>
        <taxon>Pseudomonadati</taxon>
        <taxon>Verrucomicrobiota</taxon>
        <taxon>Verrucomicrobiia</taxon>
        <taxon>Verrucomicrobiales</taxon>
        <taxon>Verrucomicrobiaceae</taxon>
        <taxon>Luteolibacter</taxon>
    </lineage>
</organism>
<protein>
    <recommendedName>
        <fullName evidence="5">Pseudouridine synthase</fullName>
        <ecNumber evidence="5">5.4.99.-</ecNumber>
    </recommendedName>
</protein>
<evidence type="ECO:0000256" key="5">
    <source>
        <dbReference type="RuleBase" id="RU003887"/>
    </source>
</evidence>
<dbReference type="InterPro" id="IPR036986">
    <property type="entry name" value="S4_RNA-bd_sf"/>
</dbReference>
<dbReference type="PANTHER" id="PTHR47683:SF4">
    <property type="entry name" value="PSEUDOURIDINE SYNTHASE"/>
    <property type="match status" value="1"/>
</dbReference>
<dbReference type="InterPro" id="IPR018496">
    <property type="entry name" value="PsdUridine_synth_RsuA/RluB_CS"/>
</dbReference>
<reference evidence="8" key="1">
    <citation type="journal article" date="2019" name="Int. J. Syst. Evol. Microbiol.">
        <title>The Global Catalogue of Microorganisms (GCM) 10K type strain sequencing project: providing services to taxonomists for standard genome sequencing and annotation.</title>
        <authorList>
            <consortium name="The Broad Institute Genomics Platform"/>
            <consortium name="The Broad Institute Genome Sequencing Center for Infectious Disease"/>
            <person name="Wu L."/>
            <person name="Ma J."/>
        </authorList>
    </citation>
    <scope>NUCLEOTIDE SEQUENCE [LARGE SCALE GENOMIC DNA]</scope>
    <source>
        <strain evidence="8">CGMCC 4.7106</strain>
    </source>
</reference>
<dbReference type="InterPro" id="IPR042092">
    <property type="entry name" value="PsdUridine_s_RsuA/RluB/E/F_cat"/>
</dbReference>
<dbReference type="PROSITE" id="PS01149">
    <property type="entry name" value="PSI_RSU"/>
    <property type="match status" value="1"/>
</dbReference>
<dbReference type="PANTHER" id="PTHR47683">
    <property type="entry name" value="PSEUDOURIDINE SYNTHASE FAMILY PROTEIN-RELATED"/>
    <property type="match status" value="1"/>
</dbReference>
<dbReference type="InterPro" id="IPR020094">
    <property type="entry name" value="TruA/RsuA/RluB/E/F_N"/>
</dbReference>
<dbReference type="InterPro" id="IPR006145">
    <property type="entry name" value="PsdUridine_synth_RsuA/RluA"/>
</dbReference>
<feature type="domain" description="Pseudouridine synthase RsuA/RluA-like" evidence="6">
    <location>
        <begin position="61"/>
        <end position="189"/>
    </location>
</feature>
<proteinExistence type="inferred from homology"/>
<dbReference type="EC" id="5.4.99.-" evidence="5"/>
<dbReference type="SUPFAM" id="SSF55120">
    <property type="entry name" value="Pseudouridine synthase"/>
    <property type="match status" value="1"/>
</dbReference>
<dbReference type="EMBL" id="JBHUIT010000010">
    <property type="protein sequence ID" value="MFD2256624.1"/>
    <property type="molecule type" value="Genomic_DNA"/>
</dbReference>
<evidence type="ECO:0000313" key="8">
    <source>
        <dbReference type="Proteomes" id="UP001597375"/>
    </source>
</evidence>
<dbReference type="Proteomes" id="UP001597375">
    <property type="component" value="Unassembled WGS sequence"/>
</dbReference>
<dbReference type="RefSeq" id="WP_386819916.1">
    <property type="nucleotide sequence ID" value="NZ_JBHUIT010000010.1"/>
</dbReference>
<dbReference type="InterPro" id="IPR050343">
    <property type="entry name" value="RsuA_PseudoU_synthase"/>
</dbReference>
<dbReference type="NCBIfam" id="TIGR00093">
    <property type="entry name" value="pseudouridine synthase"/>
    <property type="match status" value="1"/>
</dbReference>
<keyword evidence="8" id="KW-1185">Reference proteome</keyword>
<evidence type="ECO:0000256" key="1">
    <source>
        <dbReference type="ARBA" id="ARBA00008348"/>
    </source>
</evidence>
<dbReference type="InterPro" id="IPR000748">
    <property type="entry name" value="PsdUridine_synth_RsuA/RluB/E/F"/>
</dbReference>
<evidence type="ECO:0000256" key="2">
    <source>
        <dbReference type="ARBA" id="ARBA00022884"/>
    </source>
</evidence>
<dbReference type="InterPro" id="IPR020103">
    <property type="entry name" value="PsdUridine_synth_cat_dom_sf"/>
</dbReference>
<evidence type="ECO:0000256" key="3">
    <source>
        <dbReference type="ARBA" id="ARBA00023235"/>
    </source>
</evidence>
<name>A0ABW5D792_9BACT</name>
<sequence>MTLLQFIAKRTGKGRRFAKAALEAGQVFLNKIQQSEGRVEVGKFDQLELSGEILQQRTARYVMLHKPAGAVSATQDREHTTVIDLIKTDWAHDLHLAGRLDRATTGLVILTNDSAFSESLTQPAQKIPKTYLIHTDLPIPPDAIAKFRSGMSFDKEKIRTQPALVEMLSETSCRLTIYEGKHHQIKRMFLRYGIRVTQLHRETIGPYQLPDHLLPRKWMAIDPSLVFNPSPGHSQQARP</sequence>
<dbReference type="Gene3D" id="3.10.290.10">
    <property type="entry name" value="RNA-binding S4 domain"/>
    <property type="match status" value="1"/>
</dbReference>
<accession>A0ABW5D792</accession>
<evidence type="ECO:0000259" key="6">
    <source>
        <dbReference type="Pfam" id="PF00849"/>
    </source>
</evidence>
<comment type="similarity">
    <text evidence="1 5">Belongs to the pseudouridine synthase RsuA family.</text>
</comment>
<dbReference type="Pfam" id="PF00849">
    <property type="entry name" value="PseudoU_synth_2"/>
    <property type="match status" value="1"/>
</dbReference>
<keyword evidence="2 4" id="KW-0694">RNA-binding</keyword>
<keyword evidence="3 5" id="KW-0413">Isomerase</keyword>
<gene>
    <name evidence="7" type="ORF">ACFSSA_08050</name>
</gene>
<dbReference type="PROSITE" id="PS50889">
    <property type="entry name" value="S4"/>
    <property type="match status" value="1"/>
</dbReference>
<dbReference type="Gene3D" id="3.30.70.580">
    <property type="entry name" value="Pseudouridine synthase I, catalytic domain, N-terminal subdomain"/>
    <property type="match status" value="1"/>
</dbReference>